<dbReference type="PROSITE" id="PS51257">
    <property type="entry name" value="PROKAR_LIPOPROTEIN"/>
    <property type="match status" value="1"/>
</dbReference>
<protein>
    <recommendedName>
        <fullName evidence="3">Lipoprotein</fullName>
    </recommendedName>
</protein>
<sequence>MDRFNAYRLTWLLLPAVLLLMAVSCSKTAVGGSARHIPCIEWGADLETVKEYMSAYVLVSEGPDFLYYKGKGQEKSISYHFIDGQLCASLNMYLEDSVDKSYLESMWGGYESLGELDGASIYVNEGLNAIAAVEPVVSGSERYYAVGWTRKNME</sequence>
<proteinExistence type="predicted"/>
<gene>
    <name evidence="1" type="ORF">IAC29_08800</name>
</gene>
<name>A0A9D9HG07_9BACT</name>
<evidence type="ECO:0000313" key="2">
    <source>
        <dbReference type="Proteomes" id="UP000810252"/>
    </source>
</evidence>
<dbReference type="EMBL" id="JADIMQ010000124">
    <property type="protein sequence ID" value="MBO8449354.1"/>
    <property type="molecule type" value="Genomic_DNA"/>
</dbReference>
<reference evidence="1" key="1">
    <citation type="submission" date="2020-10" db="EMBL/GenBank/DDBJ databases">
        <authorList>
            <person name="Gilroy R."/>
        </authorList>
    </citation>
    <scope>NUCLEOTIDE SEQUENCE</scope>
    <source>
        <strain evidence="1">20514</strain>
    </source>
</reference>
<dbReference type="Proteomes" id="UP000810252">
    <property type="component" value="Unassembled WGS sequence"/>
</dbReference>
<evidence type="ECO:0008006" key="3">
    <source>
        <dbReference type="Google" id="ProtNLM"/>
    </source>
</evidence>
<comment type="caution">
    <text evidence="1">The sequence shown here is derived from an EMBL/GenBank/DDBJ whole genome shotgun (WGS) entry which is preliminary data.</text>
</comment>
<reference evidence="1" key="2">
    <citation type="journal article" date="2021" name="PeerJ">
        <title>Extensive microbial diversity within the chicken gut microbiome revealed by metagenomics and culture.</title>
        <authorList>
            <person name="Gilroy R."/>
            <person name="Ravi A."/>
            <person name="Getino M."/>
            <person name="Pursley I."/>
            <person name="Horton D.L."/>
            <person name="Alikhan N.F."/>
            <person name="Baker D."/>
            <person name="Gharbi K."/>
            <person name="Hall N."/>
            <person name="Watson M."/>
            <person name="Adriaenssens E.M."/>
            <person name="Foster-Nyarko E."/>
            <person name="Jarju S."/>
            <person name="Secka A."/>
            <person name="Antonio M."/>
            <person name="Oren A."/>
            <person name="Chaudhuri R.R."/>
            <person name="La Ragione R."/>
            <person name="Hildebrand F."/>
            <person name="Pallen M.J."/>
        </authorList>
    </citation>
    <scope>NUCLEOTIDE SEQUENCE</scope>
    <source>
        <strain evidence="1">20514</strain>
    </source>
</reference>
<organism evidence="1 2">
    <name type="scientific">Candidatus Cryptobacteroides merdigallinarum</name>
    <dbReference type="NCBI Taxonomy" id="2840770"/>
    <lineage>
        <taxon>Bacteria</taxon>
        <taxon>Pseudomonadati</taxon>
        <taxon>Bacteroidota</taxon>
        <taxon>Bacteroidia</taxon>
        <taxon>Bacteroidales</taxon>
        <taxon>Candidatus Cryptobacteroides</taxon>
    </lineage>
</organism>
<dbReference type="AlphaFoldDB" id="A0A9D9HG07"/>
<evidence type="ECO:0000313" key="1">
    <source>
        <dbReference type="EMBL" id="MBO8449354.1"/>
    </source>
</evidence>
<accession>A0A9D9HG07</accession>